<accession>A0A1G7WXY4</accession>
<evidence type="ECO:0000313" key="2">
    <source>
        <dbReference type="EMBL" id="SDG76190.1"/>
    </source>
</evidence>
<gene>
    <name evidence="2" type="ORF">SAMN05216466_10575</name>
</gene>
<dbReference type="Proteomes" id="UP000199706">
    <property type="component" value="Unassembled WGS sequence"/>
</dbReference>
<dbReference type="AlphaFoldDB" id="A0A1G7WXY4"/>
<feature type="region of interest" description="Disordered" evidence="1">
    <location>
        <begin position="44"/>
        <end position="66"/>
    </location>
</feature>
<sequence>MHASRASLKVATGVIIAMAHFVRARSLLPLAPGWRAVHLWQPASRSTPHPNAHDETNEAHHVAQPC</sequence>
<evidence type="ECO:0000256" key="1">
    <source>
        <dbReference type="SAM" id="MobiDB-lite"/>
    </source>
</evidence>
<organism evidence="2 3">
    <name type="scientific">Paraburkholderia phenazinium</name>
    <dbReference type="NCBI Taxonomy" id="60549"/>
    <lineage>
        <taxon>Bacteria</taxon>
        <taxon>Pseudomonadati</taxon>
        <taxon>Pseudomonadota</taxon>
        <taxon>Betaproteobacteria</taxon>
        <taxon>Burkholderiales</taxon>
        <taxon>Burkholderiaceae</taxon>
        <taxon>Paraburkholderia</taxon>
    </lineage>
</organism>
<proteinExistence type="predicted"/>
<name>A0A1G7WXY4_9BURK</name>
<reference evidence="2 3" key="1">
    <citation type="submission" date="2016-10" db="EMBL/GenBank/DDBJ databases">
        <authorList>
            <person name="de Groot N.N."/>
        </authorList>
    </citation>
    <scope>NUCLEOTIDE SEQUENCE [LARGE SCALE GENOMIC DNA]</scope>
    <source>
        <strain evidence="2 3">LMG 2247</strain>
    </source>
</reference>
<dbReference type="EMBL" id="FNCJ01000005">
    <property type="protein sequence ID" value="SDG76190.1"/>
    <property type="molecule type" value="Genomic_DNA"/>
</dbReference>
<feature type="compositionally biased region" description="Basic and acidic residues" evidence="1">
    <location>
        <begin position="51"/>
        <end position="66"/>
    </location>
</feature>
<evidence type="ECO:0000313" key="3">
    <source>
        <dbReference type="Proteomes" id="UP000199706"/>
    </source>
</evidence>
<protein>
    <submittedName>
        <fullName evidence="2">Uncharacterized protein</fullName>
    </submittedName>
</protein>